<dbReference type="InterPro" id="IPR049516">
    <property type="entry name" value="FAD-depend_C"/>
</dbReference>
<accession>A0A2G2UXP1</accession>
<dbReference type="Proteomes" id="UP000224567">
    <property type="component" value="Unassembled WGS sequence"/>
</dbReference>
<dbReference type="GO" id="GO:0071949">
    <property type="term" value="F:FAD binding"/>
    <property type="evidence" value="ECO:0007669"/>
    <property type="project" value="InterPro"/>
</dbReference>
<dbReference type="InterPro" id="IPR036188">
    <property type="entry name" value="FAD/NAD-bd_sf"/>
</dbReference>
<reference evidence="3 4" key="1">
    <citation type="journal article" date="2017" name="Genome Biol.">
        <title>New reference genome sequences of hot pepper reveal the massive evolution of plant disease-resistance genes by retroduplication.</title>
        <authorList>
            <person name="Kim S."/>
            <person name="Park J."/>
            <person name="Yeom S.I."/>
            <person name="Kim Y.M."/>
            <person name="Seo E."/>
            <person name="Kim K.T."/>
            <person name="Kim M.S."/>
            <person name="Lee J.M."/>
            <person name="Cheong K."/>
            <person name="Shin H.S."/>
            <person name="Kim S.B."/>
            <person name="Han K."/>
            <person name="Lee J."/>
            <person name="Park M."/>
            <person name="Lee H.A."/>
            <person name="Lee H.Y."/>
            <person name="Lee Y."/>
            <person name="Oh S."/>
            <person name="Lee J.H."/>
            <person name="Choi E."/>
            <person name="Choi E."/>
            <person name="Lee S.E."/>
            <person name="Jeon J."/>
            <person name="Kim H."/>
            <person name="Choi G."/>
            <person name="Song H."/>
            <person name="Lee J."/>
            <person name="Lee S.C."/>
            <person name="Kwon J.K."/>
            <person name="Lee H.Y."/>
            <person name="Koo N."/>
            <person name="Hong Y."/>
            <person name="Kim R.W."/>
            <person name="Kang W.H."/>
            <person name="Huh J.H."/>
            <person name="Kang B.C."/>
            <person name="Yang T.J."/>
            <person name="Lee Y.H."/>
            <person name="Bennetzen J.L."/>
            <person name="Choi D."/>
        </authorList>
    </citation>
    <scope>NUCLEOTIDE SEQUENCE [LARGE SCALE GENOMIC DNA]</scope>
    <source>
        <strain evidence="4">cv. PBC81</strain>
    </source>
</reference>
<dbReference type="PANTHER" id="PTHR42842">
    <property type="entry name" value="FAD/NAD(P)-BINDING OXIDOREDUCTASE"/>
    <property type="match status" value="1"/>
</dbReference>
<comment type="caution">
    <text evidence="3">The sequence shown here is derived from an EMBL/GenBank/DDBJ whole genome shotgun (WGS) entry which is preliminary data.</text>
</comment>
<feature type="domain" description="FAD-dependent protein C-terminal" evidence="2">
    <location>
        <begin position="377"/>
        <end position="514"/>
    </location>
</feature>
<dbReference type="InterPro" id="IPR028348">
    <property type="entry name" value="FAD-binding_protein"/>
</dbReference>
<dbReference type="Pfam" id="PF21688">
    <property type="entry name" value="FAD-depend_C"/>
    <property type="match status" value="1"/>
</dbReference>
<dbReference type="Pfam" id="PF00070">
    <property type="entry name" value="Pyr_redox"/>
    <property type="match status" value="1"/>
</dbReference>
<dbReference type="OrthoDB" id="2690153at2759"/>
<proteinExistence type="predicted"/>
<sequence length="601" mass="65957">MRKPRYFPKVSLAWIFRWEAMLLTVRLEQFLEKRIFDLVLLILCPENKLKFFKLQKEQRFVYAVDVNAHKLLNLEPHTWEFISELKPKVGLIEHLFHDRTFGDIMSTVHACRKSGQDATTSDFGDRNLYNGSHTNASYRKSKVAVVGSGPAGLFASLVLAEFGVDVTLMERGEAVDKMGRDIGALVVRRILQEESNVFFGEVLETLVRFGAPPKILVDGKTHLGTDKLIPLLQDFGVTLKSWVFGTRVDDLLVKDKHVVGVKVSDSRENRSPSTSQQLGYDAMVLAVGHSAGDTSLWLDCWFIFSYANNNNIPSEISQVGFGEDRVFIDLTGAGREAVFGRPLAQGKQQHNIYGNISSNSNNNRIYSGLANEVQSGRGKVPVADYKVVEYVNTDGIALPSNSAPRNRSCYSFCMCPGGQVVLTSTNPSELCVSGMSFSRQSSKWANAALVVTVSSKDFAALDLHIPLAGVEFQRMFERRAAAMGEGNFVVPDCRQEVYLNNKEATLLQLLVSSSLQTRTSSPVQISRSADPCECTSLRGLYPIGEGAGYAGGIVSAAVGGMYSGFAWAKCLGLFHGSIELILGKAQSGKILTALCSLLCKS</sequence>
<feature type="domain" description="Pyridine nucleotide-disulphide oxidoreductase N-terminal" evidence="1">
    <location>
        <begin position="142"/>
        <end position="206"/>
    </location>
</feature>
<gene>
    <name evidence="3" type="ORF">CQW23_34925</name>
</gene>
<name>A0A2G2UXP1_CAPBA</name>
<evidence type="ECO:0000313" key="4">
    <source>
        <dbReference type="Proteomes" id="UP000224567"/>
    </source>
</evidence>
<dbReference type="AlphaFoldDB" id="A0A2G2UXP1"/>
<dbReference type="SUPFAM" id="SSF51905">
    <property type="entry name" value="FAD/NAD(P)-binding domain"/>
    <property type="match status" value="1"/>
</dbReference>
<protein>
    <submittedName>
        <fullName evidence="3">Uncharacterized protein</fullName>
    </submittedName>
</protein>
<keyword evidence="4" id="KW-1185">Reference proteome</keyword>
<evidence type="ECO:0000259" key="2">
    <source>
        <dbReference type="Pfam" id="PF21688"/>
    </source>
</evidence>
<dbReference type="PANTHER" id="PTHR42842:SF3">
    <property type="entry name" value="FAD_NAD(P)-BINDING OXIDOREDUCTASE FAMILY PROTEIN"/>
    <property type="match status" value="1"/>
</dbReference>
<dbReference type="EMBL" id="MLFT02001794">
    <property type="protein sequence ID" value="PHT25447.1"/>
    <property type="molecule type" value="Genomic_DNA"/>
</dbReference>
<dbReference type="InterPro" id="IPR039648">
    <property type="entry name" value="DHPH_N"/>
</dbReference>
<dbReference type="Gene3D" id="3.50.50.60">
    <property type="entry name" value="FAD/NAD(P)-binding domain"/>
    <property type="match status" value="2"/>
</dbReference>
<evidence type="ECO:0000259" key="1">
    <source>
        <dbReference type="Pfam" id="PF00070"/>
    </source>
</evidence>
<evidence type="ECO:0000313" key="3">
    <source>
        <dbReference type="EMBL" id="PHT25447.1"/>
    </source>
</evidence>
<organism evidence="3 4">
    <name type="scientific">Capsicum baccatum</name>
    <name type="common">Peruvian pepper</name>
    <dbReference type="NCBI Taxonomy" id="33114"/>
    <lineage>
        <taxon>Eukaryota</taxon>
        <taxon>Viridiplantae</taxon>
        <taxon>Streptophyta</taxon>
        <taxon>Embryophyta</taxon>
        <taxon>Tracheophyta</taxon>
        <taxon>Spermatophyta</taxon>
        <taxon>Magnoliopsida</taxon>
        <taxon>eudicotyledons</taxon>
        <taxon>Gunneridae</taxon>
        <taxon>Pentapetalae</taxon>
        <taxon>asterids</taxon>
        <taxon>lamiids</taxon>
        <taxon>Solanales</taxon>
        <taxon>Solanaceae</taxon>
        <taxon>Solanoideae</taxon>
        <taxon>Capsiceae</taxon>
        <taxon>Capsicum</taxon>
    </lineage>
</organism>
<reference evidence="4" key="2">
    <citation type="journal article" date="2017" name="J. Anim. Genet.">
        <title>Multiple reference genome sequences of hot pepper reveal the massive evolution of plant disease resistance genes by retroduplication.</title>
        <authorList>
            <person name="Kim S."/>
            <person name="Park J."/>
            <person name="Yeom S.-I."/>
            <person name="Kim Y.-M."/>
            <person name="Seo E."/>
            <person name="Kim K.-T."/>
            <person name="Kim M.-S."/>
            <person name="Lee J.M."/>
            <person name="Cheong K."/>
            <person name="Shin H.-S."/>
            <person name="Kim S.-B."/>
            <person name="Han K."/>
            <person name="Lee J."/>
            <person name="Park M."/>
            <person name="Lee H.-A."/>
            <person name="Lee H.-Y."/>
            <person name="Lee Y."/>
            <person name="Oh S."/>
            <person name="Lee J.H."/>
            <person name="Choi E."/>
            <person name="Choi E."/>
            <person name="Lee S.E."/>
            <person name="Jeon J."/>
            <person name="Kim H."/>
            <person name="Choi G."/>
            <person name="Song H."/>
            <person name="Lee J."/>
            <person name="Lee S.-C."/>
            <person name="Kwon J.-K."/>
            <person name="Lee H.-Y."/>
            <person name="Koo N."/>
            <person name="Hong Y."/>
            <person name="Kim R.W."/>
            <person name="Kang W.-H."/>
            <person name="Huh J.H."/>
            <person name="Kang B.-C."/>
            <person name="Yang T.-J."/>
            <person name="Lee Y.-H."/>
            <person name="Bennetzen J.L."/>
            <person name="Choi D."/>
        </authorList>
    </citation>
    <scope>NUCLEOTIDE SEQUENCE [LARGE SCALE GENOMIC DNA]</scope>
    <source>
        <strain evidence="4">cv. PBC81</strain>
    </source>
</reference>